<dbReference type="EMBL" id="CP036317">
    <property type="protein sequence ID" value="QDV17173.1"/>
    <property type="molecule type" value="Genomic_DNA"/>
</dbReference>
<dbReference type="AlphaFoldDB" id="A0A518FLE6"/>
<dbReference type="Proteomes" id="UP000320839">
    <property type="component" value="Chromosome"/>
</dbReference>
<protein>
    <recommendedName>
        <fullName evidence="3">DUF4303 domain-containing protein</fullName>
    </recommendedName>
</protein>
<dbReference type="Pfam" id="PF14136">
    <property type="entry name" value="DUF4303"/>
    <property type="match status" value="1"/>
</dbReference>
<dbReference type="RefSeq" id="WP_145455174.1">
    <property type="nucleotide sequence ID" value="NZ_CP036317.1"/>
</dbReference>
<dbReference type="OrthoDB" id="2618657at2"/>
<organism evidence="1 2">
    <name type="scientific">Gimesia panareensis</name>
    <dbReference type="NCBI Taxonomy" id="2527978"/>
    <lineage>
        <taxon>Bacteria</taxon>
        <taxon>Pseudomonadati</taxon>
        <taxon>Planctomycetota</taxon>
        <taxon>Planctomycetia</taxon>
        <taxon>Planctomycetales</taxon>
        <taxon>Planctomycetaceae</taxon>
        <taxon>Gimesia</taxon>
    </lineage>
</organism>
<dbReference type="InterPro" id="IPR025409">
    <property type="entry name" value="DUF4303"/>
</dbReference>
<gene>
    <name evidence="1" type="ORF">Pan153_18080</name>
</gene>
<evidence type="ECO:0000313" key="2">
    <source>
        <dbReference type="Proteomes" id="UP000320839"/>
    </source>
</evidence>
<name>A0A518FLE6_9PLAN</name>
<accession>A0A518FLE6</accession>
<reference evidence="1 2" key="1">
    <citation type="submission" date="2019-02" db="EMBL/GenBank/DDBJ databases">
        <title>Deep-cultivation of Planctomycetes and their phenomic and genomic characterization uncovers novel biology.</title>
        <authorList>
            <person name="Wiegand S."/>
            <person name="Jogler M."/>
            <person name="Boedeker C."/>
            <person name="Pinto D."/>
            <person name="Vollmers J."/>
            <person name="Rivas-Marin E."/>
            <person name="Kohn T."/>
            <person name="Peeters S.H."/>
            <person name="Heuer A."/>
            <person name="Rast P."/>
            <person name="Oberbeckmann S."/>
            <person name="Bunk B."/>
            <person name="Jeske O."/>
            <person name="Meyerdierks A."/>
            <person name="Storesund J.E."/>
            <person name="Kallscheuer N."/>
            <person name="Luecker S."/>
            <person name="Lage O.M."/>
            <person name="Pohl T."/>
            <person name="Merkel B.J."/>
            <person name="Hornburger P."/>
            <person name="Mueller R.-W."/>
            <person name="Bruemmer F."/>
            <person name="Labrenz M."/>
            <person name="Spormann A.M."/>
            <person name="Op den Camp H."/>
            <person name="Overmann J."/>
            <person name="Amann R."/>
            <person name="Jetten M.S.M."/>
            <person name="Mascher T."/>
            <person name="Medema M.H."/>
            <person name="Devos D.P."/>
            <person name="Kaster A.-K."/>
            <person name="Ovreas L."/>
            <person name="Rohde M."/>
            <person name="Galperin M.Y."/>
            <person name="Jogler C."/>
        </authorList>
    </citation>
    <scope>NUCLEOTIDE SEQUENCE [LARGE SCALE GENOMIC DNA]</scope>
    <source>
        <strain evidence="1 2">Pan153</strain>
    </source>
</reference>
<sequence length="177" mass="19965">MTLSKLLAAEAKTAFQHLIANVPENDIYGFALFTDDSAQGIDVAANTQTHLLQSTGELRNSRYQAAEVFSLKWYTTEWQYEGGYAEHFSKSDEAIRRLFQEQGEEARVEVFQAMIEALRSLRGEAFFESITECEKTVVLVSVTDSEDDEELMICSVHDLNTKGVYEEFIDEKISAGV</sequence>
<evidence type="ECO:0000313" key="1">
    <source>
        <dbReference type="EMBL" id="QDV17173.1"/>
    </source>
</evidence>
<proteinExistence type="predicted"/>
<evidence type="ECO:0008006" key="3">
    <source>
        <dbReference type="Google" id="ProtNLM"/>
    </source>
</evidence>